<dbReference type="InterPro" id="IPR001342">
    <property type="entry name" value="HDH_cat"/>
</dbReference>
<evidence type="ECO:0000313" key="16">
    <source>
        <dbReference type="EMBL" id="RZU98478.1"/>
    </source>
</evidence>
<dbReference type="Pfam" id="PF03447">
    <property type="entry name" value="NAD_binding_3"/>
    <property type="match status" value="1"/>
</dbReference>
<dbReference type="Gene3D" id="3.40.50.720">
    <property type="entry name" value="NAD(P)-binding Rossmann-like Domain"/>
    <property type="match status" value="1"/>
</dbReference>
<keyword evidence="10" id="KW-0486">Methionine biosynthesis</keyword>
<keyword evidence="8 13" id="KW-0521">NADP</keyword>
<feature type="domain" description="ACT" evidence="15">
    <location>
        <begin position="365"/>
        <end position="441"/>
    </location>
</feature>
<dbReference type="Gene3D" id="3.30.360.10">
    <property type="entry name" value="Dihydrodipicolinate Reductase, domain 2"/>
    <property type="match status" value="1"/>
</dbReference>
<evidence type="ECO:0000256" key="12">
    <source>
        <dbReference type="PIRSR" id="PIRSR000098-1"/>
    </source>
</evidence>
<comment type="caution">
    <text evidence="16">The sequence shown here is derived from an EMBL/GenBank/DDBJ whole genome shotgun (WGS) entry which is preliminary data.</text>
</comment>
<dbReference type="NCBIfam" id="NF004976">
    <property type="entry name" value="PRK06349.1"/>
    <property type="match status" value="1"/>
</dbReference>
<comment type="catalytic activity">
    <reaction evidence="11">
        <text>L-homoserine + NAD(+) = L-aspartate 4-semialdehyde + NADH + H(+)</text>
        <dbReference type="Rhea" id="RHEA:15757"/>
        <dbReference type="ChEBI" id="CHEBI:15378"/>
        <dbReference type="ChEBI" id="CHEBI:57476"/>
        <dbReference type="ChEBI" id="CHEBI:57540"/>
        <dbReference type="ChEBI" id="CHEBI:57945"/>
        <dbReference type="ChEBI" id="CHEBI:537519"/>
        <dbReference type="EC" id="1.1.1.3"/>
    </reaction>
    <physiologicalReaction direction="right-to-left" evidence="11">
        <dbReference type="Rhea" id="RHEA:15759"/>
    </physiologicalReaction>
</comment>
<organism evidence="16 17">
    <name type="scientific">Spiribacter vilamensis</name>
    <dbReference type="NCBI Taxonomy" id="531306"/>
    <lineage>
        <taxon>Bacteria</taxon>
        <taxon>Pseudomonadati</taxon>
        <taxon>Pseudomonadota</taxon>
        <taxon>Gammaproteobacteria</taxon>
        <taxon>Chromatiales</taxon>
        <taxon>Ectothiorhodospiraceae</taxon>
        <taxon>Spiribacter</taxon>
    </lineage>
</organism>
<dbReference type="InterPro" id="IPR005106">
    <property type="entry name" value="Asp/hSer_DH_NAD-bd"/>
</dbReference>
<evidence type="ECO:0000256" key="10">
    <source>
        <dbReference type="ARBA" id="ARBA00023167"/>
    </source>
</evidence>
<evidence type="ECO:0000256" key="8">
    <source>
        <dbReference type="ARBA" id="ARBA00022857"/>
    </source>
</evidence>
<comment type="similarity">
    <text evidence="3 14">Belongs to the homoserine dehydrogenase family.</text>
</comment>
<dbReference type="Proteomes" id="UP000292298">
    <property type="component" value="Unassembled WGS sequence"/>
</dbReference>
<evidence type="ECO:0000256" key="3">
    <source>
        <dbReference type="ARBA" id="ARBA00006753"/>
    </source>
</evidence>
<dbReference type="InterPro" id="IPR045865">
    <property type="entry name" value="ACT-like_dom_sf"/>
</dbReference>
<dbReference type="Gene3D" id="3.30.70.260">
    <property type="match status" value="1"/>
</dbReference>
<evidence type="ECO:0000259" key="15">
    <source>
        <dbReference type="PROSITE" id="PS51671"/>
    </source>
</evidence>
<evidence type="ECO:0000313" key="17">
    <source>
        <dbReference type="Proteomes" id="UP000292298"/>
    </source>
</evidence>
<dbReference type="PIRSF" id="PIRSF000098">
    <property type="entry name" value="Homoser_dehydrog"/>
    <property type="match status" value="1"/>
</dbReference>
<keyword evidence="7" id="KW-0791">Threonine biosynthesis</keyword>
<dbReference type="CDD" id="cd04881">
    <property type="entry name" value="ACT_HSDH-Hom"/>
    <property type="match status" value="1"/>
</dbReference>
<sequence length="446" mass="47779">MGSNDRGEGDLEPVKVGVLGLGTVGGGTVNLLERNRDEITRRAGRPVDVIRAAARHPDRPRTCSTEGIQLDYDAQAVVDDPQIQIIVELIGGDTLAKELILRAIDNGKHVVTANKALIALHGNEIFARARANGVTVGFEAAVAGGIPIIKAVREGLVGNRIEWLAGIINGTGNFILTEMCYAGRAFGDVLAEAQRLGYAEADPTFDVDGIDAAHKLTILASIAFGIPLQFDKVYTEGIGQISTDDVAYAAELGFRIKHLGICRREGEGIVLRVHPTLLPERQLLANVDGVMNAVMVNADPLGPTLYYGAGAGAEPTASAVVADLVDVVREFTLEPENRVPYLAFQSHSLSDEPVVGMQSVETAYYLRVEARDQPGVLADITGILSHAGISIEAITQKQPAPSAETVPVILLTHQVQEMRMDEACERIEAMEAIQGHVTRIRVEALR</sequence>
<dbReference type="GO" id="GO:0050661">
    <property type="term" value="F:NADP binding"/>
    <property type="evidence" value="ECO:0007669"/>
    <property type="project" value="InterPro"/>
</dbReference>
<dbReference type="SUPFAM" id="SSF51735">
    <property type="entry name" value="NAD(P)-binding Rossmann-fold domains"/>
    <property type="match status" value="1"/>
</dbReference>
<comment type="pathway">
    <text evidence="1">Amino-acid biosynthesis; L-threonine biosynthesis; L-threonine from L-aspartate: step 3/5.</text>
</comment>
<dbReference type="GO" id="GO:0009088">
    <property type="term" value="P:threonine biosynthetic process"/>
    <property type="evidence" value="ECO:0007669"/>
    <property type="project" value="UniProtKB-UniPathway"/>
</dbReference>
<dbReference type="EC" id="1.1.1.3" evidence="4"/>
<dbReference type="Pfam" id="PF01842">
    <property type="entry name" value="ACT"/>
    <property type="match status" value="1"/>
</dbReference>
<feature type="active site" description="Proton donor" evidence="12">
    <location>
        <position position="215"/>
    </location>
</feature>
<dbReference type="PANTHER" id="PTHR43331:SF1">
    <property type="entry name" value="HOMOSERINE DEHYDROGENASE"/>
    <property type="match status" value="1"/>
</dbReference>
<dbReference type="InterPro" id="IPR016204">
    <property type="entry name" value="HDH"/>
</dbReference>
<name>A0A4Q8CZM2_9GAMM</name>
<evidence type="ECO:0000256" key="7">
    <source>
        <dbReference type="ARBA" id="ARBA00022697"/>
    </source>
</evidence>
<protein>
    <recommendedName>
        <fullName evidence="5">Homoserine dehydrogenase</fullName>
        <ecNumber evidence="4">1.1.1.3</ecNumber>
    </recommendedName>
</protein>
<evidence type="ECO:0000256" key="14">
    <source>
        <dbReference type="RuleBase" id="RU004171"/>
    </source>
</evidence>
<dbReference type="InterPro" id="IPR002912">
    <property type="entry name" value="ACT_dom"/>
</dbReference>
<dbReference type="PROSITE" id="PS01042">
    <property type="entry name" value="HOMOSER_DHGENASE"/>
    <property type="match status" value="1"/>
</dbReference>
<dbReference type="FunFam" id="3.30.70.260:FF:000030">
    <property type="entry name" value="Homoserine dehydrogenase"/>
    <property type="match status" value="1"/>
</dbReference>
<dbReference type="InterPro" id="IPR036291">
    <property type="entry name" value="NAD(P)-bd_dom_sf"/>
</dbReference>
<accession>A0A4Q8CZM2</accession>
<keyword evidence="6" id="KW-0028">Amino-acid biosynthesis</keyword>
<reference evidence="16 17" key="1">
    <citation type="submission" date="2019-02" db="EMBL/GenBank/DDBJ databases">
        <title>Genomic Encyclopedia of Type Strains, Phase IV (KMG-IV): sequencing the most valuable type-strain genomes for metagenomic binning, comparative biology and taxonomic classification.</title>
        <authorList>
            <person name="Goeker M."/>
        </authorList>
    </citation>
    <scope>NUCLEOTIDE SEQUENCE [LARGE SCALE GENOMIC DNA]</scope>
    <source>
        <strain evidence="16 17">DSM 21056</strain>
    </source>
</reference>
<feature type="binding site" evidence="13">
    <location>
        <position position="200"/>
    </location>
    <ligand>
        <name>L-homoserine</name>
        <dbReference type="ChEBI" id="CHEBI:57476"/>
    </ligand>
</feature>
<keyword evidence="9" id="KW-0560">Oxidoreductase</keyword>
<dbReference type="UniPathway" id="UPA00050">
    <property type="reaction ID" value="UER00063"/>
</dbReference>
<evidence type="ECO:0000256" key="4">
    <source>
        <dbReference type="ARBA" id="ARBA00013213"/>
    </source>
</evidence>
<proteinExistence type="inferred from homology"/>
<evidence type="ECO:0000256" key="2">
    <source>
        <dbReference type="ARBA" id="ARBA00005062"/>
    </source>
</evidence>
<dbReference type="GO" id="GO:0009086">
    <property type="term" value="P:methionine biosynthetic process"/>
    <property type="evidence" value="ECO:0007669"/>
    <property type="project" value="UniProtKB-KW"/>
</dbReference>
<dbReference type="SUPFAM" id="SSF55347">
    <property type="entry name" value="Glyceraldehyde-3-phosphate dehydrogenase-like, C-terminal domain"/>
    <property type="match status" value="1"/>
</dbReference>
<evidence type="ECO:0000256" key="9">
    <source>
        <dbReference type="ARBA" id="ARBA00023002"/>
    </source>
</evidence>
<evidence type="ECO:0000256" key="5">
    <source>
        <dbReference type="ARBA" id="ARBA00013376"/>
    </source>
</evidence>
<evidence type="ECO:0000256" key="11">
    <source>
        <dbReference type="ARBA" id="ARBA00049031"/>
    </source>
</evidence>
<evidence type="ECO:0000256" key="6">
    <source>
        <dbReference type="ARBA" id="ARBA00022605"/>
    </source>
</evidence>
<evidence type="ECO:0000256" key="13">
    <source>
        <dbReference type="PIRSR" id="PIRSR000098-2"/>
    </source>
</evidence>
<dbReference type="InterPro" id="IPR019811">
    <property type="entry name" value="HDH_CS"/>
</dbReference>
<dbReference type="AlphaFoldDB" id="A0A4Q8CZM2"/>
<comment type="pathway">
    <text evidence="2">Amino-acid biosynthesis; L-methionine biosynthesis via de novo pathway; L-homoserine from L-aspartate: step 3/3.</text>
</comment>
<dbReference type="PANTHER" id="PTHR43331">
    <property type="entry name" value="HOMOSERINE DEHYDROGENASE"/>
    <property type="match status" value="1"/>
</dbReference>
<dbReference type="EMBL" id="SHLI01000001">
    <property type="protein sequence ID" value="RZU98478.1"/>
    <property type="molecule type" value="Genomic_DNA"/>
</dbReference>
<dbReference type="SUPFAM" id="SSF55021">
    <property type="entry name" value="ACT-like"/>
    <property type="match status" value="1"/>
</dbReference>
<feature type="binding site" evidence="13">
    <location>
        <position position="115"/>
    </location>
    <ligand>
        <name>NADPH</name>
        <dbReference type="ChEBI" id="CHEBI:57783"/>
    </ligand>
</feature>
<keyword evidence="17" id="KW-1185">Reference proteome</keyword>
<dbReference type="Pfam" id="PF00742">
    <property type="entry name" value="Homoserine_dh"/>
    <property type="match status" value="1"/>
</dbReference>
<dbReference type="FunFam" id="3.30.360.10:FF:000005">
    <property type="entry name" value="Homoserine dehydrogenase"/>
    <property type="match status" value="1"/>
</dbReference>
<dbReference type="PROSITE" id="PS51671">
    <property type="entry name" value="ACT"/>
    <property type="match status" value="1"/>
</dbReference>
<gene>
    <name evidence="16" type="ORF">EV698_0725</name>
</gene>
<dbReference type="UniPathway" id="UPA00051">
    <property type="reaction ID" value="UER00465"/>
</dbReference>
<evidence type="ECO:0000256" key="1">
    <source>
        <dbReference type="ARBA" id="ARBA00005056"/>
    </source>
</evidence>
<dbReference type="GO" id="GO:0004412">
    <property type="term" value="F:homoserine dehydrogenase activity"/>
    <property type="evidence" value="ECO:0007669"/>
    <property type="project" value="UniProtKB-EC"/>
</dbReference>
<feature type="binding site" evidence="13">
    <location>
        <begin position="19"/>
        <end position="26"/>
    </location>
    <ligand>
        <name>NADP(+)</name>
        <dbReference type="ChEBI" id="CHEBI:58349"/>
    </ligand>
</feature>